<dbReference type="SUPFAM" id="SSF54909">
    <property type="entry name" value="Dimeric alpha+beta barrel"/>
    <property type="match status" value="1"/>
</dbReference>
<dbReference type="RefSeq" id="WP_095584961.1">
    <property type="nucleotide sequence ID" value="NZ_JAJQQQ010000002.1"/>
</dbReference>
<dbReference type="AlphaFoldDB" id="A0A2A2CYX5"/>
<keyword evidence="2" id="KW-1185">Reference proteome</keyword>
<dbReference type="GO" id="GO:0004497">
    <property type="term" value="F:monooxygenase activity"/>
    <property type="evidence" value="ECO:0007669"/>
    <property type="project" value="UniProtKB-KW"/>
</dbReference>
<evidence type="ECO:0000313" key="2">
    <source>
        <dbReference type="Proteomes" id="UP000218944"/>
    </source>
</evidence>
<sequence>MTAPVFPDVDRADSALALVTPLYVGTPAIQRAVADAVLAEWTAAPRPEGLLSQSCYVSTCGENVWTYEQWTGLDAYRASGRMYEQPATLRGLGADGADIERSAPIAFHRYRSNLYDTTGVPTRIVAPTFDVDGRAAQRGIIDALLDGPLVEATPGLLSAHFHYSLDGSRVLNYAEFTDDEAHLVFLADPTAMGSTQLTNDMPGVRGIGGKRYVLHGTVGAAPLAG</sequence>
<dbReference type="EMBL" id="NSJV01000671">
    <property type="protein sequence ID" value="PAU44407.1"/>
    <property type="molecule type" value="Genomic_DNA"/>
</dbReference>
<dbReference type="Gene3D" id="3.30.70.100">
    <property type="match status" value="2"/>
</dbReference>
<gene>
    <name evidence="1" type="ORF">CK936_35015</name>
</gene>
<dbReference type="InterPro" id="IPR011008">
    <property type="entry name" value="Dimeric_a/b-barrel"/>
</dbReference>
<dbReference type="Proteomes" id="UP000218944">
    <property type="component" value="Unassembled WGS sequence"/>
</dbReference>
<comment type="caution">
    <text evidence="1">The sequence shown here is derived from an EMBL/GenBank/DDBJ whole genome shotgun (WGS) entry which is preliminary data.</text>
</comment>
<proteinExistence type="predicted"/>
<name>A0A2A2CYX5_9ACTN</name>
<reference evidence="1 2" key="1">
    <citation type="submission" date="2017-08" db="EMBL/GenBank/DDBJ databases">
        <title>Genome sequence of Streptomyces albireticuli NRRL B-1670.</title>
        <authorList>
            <person name="Graham D.E."/>
            <person name="Mahan K.M."/>
            <person name="Klingeman D.M."/>
            <person name="Hettich R.L."/>
            <person name="Parry R.J."/>
            <person name="Spain J.C."/>
        </authorList>
    </citation>
    <scope>NUCLEOTIDE SEQUENCE [LARGE SCALE GENOMIC DNA]</scope>
    <source>
        <strain evidence="1 2">NRRL B-1670</strain>
    </source>
</reference>
<keyword evidence="1" id="KW-0503">Monooxygenase</keyword>
<evidence type="ECO:0000313" key="1">
    <source>
        <dbReference type="EMBL" id="PAU44407.1"/>
    </source>
</evidence>
<protein>
    <submittedName>
        <fullName evidence="1">Monooxygenase</fullName>
    </submittedName>
</protein>
<accession>A0A2A2CYX5</accession>
<keyword evidence="1" id="KW-0560">Oxidoreductase</keyword>
<organism evidence="1 2">
    <name type="scientific">Streptomyces albireticuli</name>
    <dbReference type="NCBI Taxonomy" id="1940"/>
    <lineage>
        <taxon>Bacteria</taxon>
        <taxon>Bacillati</taxon>
        <taxon>Actinomycetota</taxon>
        <taxon>Actinomycetes</taxon>
        <taxon>Kitasatosporales</taxon>
        <taxon>Streptomycetaceae</taxon>
        <taxon>Streptomyces</taxon>
    </lineage>
</organism>